<feature type="transmembrane region" description="Helical" evidence="6">
    <location>
        <begin position="159"/>
        <end position="179"/>
    </location>
</feature>
<dbReference type="Proteomes" id="UP001177023">
    <property type="component" value="Unassembled WGS sequence"/>
</dbReference>
<evidence type="ECO:0000256" key="3">
    <source>
        <dbReference type="ARBA" id="ARBA00022692"/>
    </source>
</evidence>
<keyword evidence="4 6" id="KW-1133">Transmembrane helix</keyword>
<dbReference type="Pfam" id="PF05978">
    <property type="entry name" value="UNC-93"/>
    <property type="match status" value="1"/>
</dbReference>
<keyword evidence="8" id="KW-1185">Reference proteome</keyword>
<dbReference type="PANTHER" id="PTHR23294">
    <property type="entry name" value="ET TRANSLATION PRODUCT-RELATED"/>
    <property type="match status" value="1"/>
</dbReference>
<feature type="transmembrane region" description="Helical" evidence="6">
    <location>
        <begin position="99"/>
        <end position="120"/>
    </location>
</feature>
<feature type="transmembrane region" description="Helical" evidence="6">
    <location>
        <begin position="219"/>
        <end position="242"/>
    </location>
</feature>
<dbReference type="InterPro" id="IPR036259">
    <property type="entry name" value="MFS_trans_sf"/>
</dbReference>
<dbReference type="GO" id="GO:0016020">
    <property type="term" value="C:membrane"/>
    <property type="evidence" value="ECO:0007669"/>
    <property type="project" value="UniProtKB-SubCell"/>
</dbReference>
<dbReference type="SUPFAM" id="SSF103473">
    <property type="entry name" value="MFS general substrate transporter"/>
    <property type="match status" value="1"/>
</dbReference>
<comment type="subcellular location">
    <subcellularLocation>
        <location evidence="1">Membrane</location>
        <topology evidence="1">Multi-pass membrane protein</topology>
    </subcellularLocation>
</comment>
<feature type="transmembrane region" description="Helical" evidence="6">
    <location>
        <begin position="322"/>
        <end position="344"/>
    </location>
</feature>
<feature type="non-terminal residue" evidence="7">
    <location>
        <position position="363"/>
    </location>
</feature>
<reference evidence="7" key="1">
    <citation type="submission" date="2023-06" db="EMBL/GenBank/DDBJ databases">
        <authorList>
            <person name="Delattre M."/>
        </authorList>
    </citation>
    <scope>NUCLEOTIDE SEQUENCE</scope>
    <source>
        <strain evidence="7">AF72</strain>
    </source>
</reference>
<name>A0AA36C773_9BILA</name>
<comment type="caution">
    <text evidence="7">The sequence shown here is derived from an EMBL/GenBank/DDBJ whole genome shotgun (WGS) entry which is preliminary data.</text>
</comment>
<evidence type="ECO:0000256" key="5">
    <source>
        <dbReference type="ARBA" id="ARBA00023136"/>
    </source>
</evidence>
<feature type="transmembrane region" description="Helical" evidence="6">
    <location>
        <begin position="296"/>
        <end position="316"/>
    </location>
</feature>
<evidence type="ECO:0000256" key="6">
    <source>
        <dbReference type="SAM" id="Phobius"/>
    </source>
</evidence>
<dbReference type="InterPro" id="IPR010291">
    <property type="entry name" value="Ion_channel_UNC-93"/>
</dbReference>
<evidence type="ECO:0008006" key="9">
    <source>
        <dbReference type="Google" id="ProtNLM"/>
    </source>
</evidence>
<evidence type="ECO:0000313" key="7">
    <source>
        <dbReference type="EMBL" id="CAJ0563141.1"/>
    </source>
</evidence>
<feature type="transmembrane region" description="Helical" evidence="6">
    <location>
        <begin position="47"/>
        <end position="65"/>
    </location>
</feature>
<dbReference type="EMBL" id="CATQJA010000686">
    <property type="protein sequence ID" value="CAJ0563141.1"/>
    <property type="molecule type" value="Genomic_DNA"/>
</dbReference>
<feature type="transmembrane region" description="Helical" evidence="6">
    <location>
        <begin position="12"/>
        <end position="31"/>
    </location>
</feature>
<evidence type="ECO:0000313" key="8">
    <source>
        <dbReference type="Proteomes" id="UP001177023"/>
    </source>
</evidence>
<dbReference type="AlphaFoldDB" id="A0AA36C773"/>
<proteinExistence type="inferred from homology"/>
<organism evidence="7 8">
    <name type="scientific">Mesorhabditis spiculigera</name>
    <dbReference type="NCBI Taxonomy" id="96644"/>
    <lineage>
        <taxon>Eukaryota</taxon>
        <taxon>Metazoa</taxon>
        <taxon>Ecdysozoa</taxon>
        <taxon>Nematoda</taxon>
        <taxon>Chromadorea</taxon>
        <taxon>Rhabditida</taxon>
        <taxon>Rhabditina</taxon>
        <taxon>Rhabditomorpha</taxon>
        <taxon>Rhabditoidea</taxon>
        <taxon>Rhabditidae</taxon>
        <taxon>Mesorhabditinae</taxon>
        <taxon>Mesorhabditis</taxon>
    </lineage>
</organism>
<accession>A0AA36C773</accession>
<dbReference type="PANTHER" id="PTHR23294:SF18">
    <property type="entry name" value="UNC93-LIKE PROTEIN MFSD11"/>
    <property type="match status" value="1"/>
</dbReference>
<feature type="transmembrane region" description="Helical" evidence="6">
    <location>
        <begin position="191"/>
        <end position="212"/>
    </location>
</feature>
<dbReference type="InterPro" id="IPR051617">
    <property type="entry name" value="UNC-93-like_regulator"/>
</dbReference>
<comment type="similarity">
    <text evidence="2">Belongs to the unc-93 family.</text>
</comment>
<evidence type="ECO:0000256" key="2">
    <source>
        <dbReference type="ARBA" id="ARBA00009172"/>
    </source>
</evidence>
<keyword evidence="3 6" id="KW-0812">Transmembrane</keyword>
<evidence type="ECO:0000256" key="1">
    <source>
        <dbReference type="ARBA" id="ARBA00004141"/>
    </source>
</evidence>
<gene>
    <name evidence="7" type="ORF">MSPICULIGERA_LOCUS2345</name>
</gene>
<protein>
    <recommendedName>
        <fullName evidence="9">UNC93-like protein MFSD11</fullName>
    </recommendedName>
</protein>
<sequence length="363" mass="40382">MSTPLEISCEWYSCFAAGFGFAFYYCGAGVYSSKHSTEVTISRNQSLTWMCAAIGLSLCGVYILISSEITAMQMAALEQTNLTIIETTYRDYSDYEIRILAIGTVGVSCLAMTLAFTIPIRPIKDSLYEKTNHVNTIRDQLKMVMWAIRQKGLLKMAPFYLFTGFFTIFWLSIYTTAISFTESLAVYKNLAAYYCMAVMFGEVVVGVLMSYLNKRIKDFGLVPAMSMVISMYSLASVLIVLYTPAESSIRPTSELSFCEPSYWVALLIGIFLGVVDGAMNNVRITAAARAVPSQPAIAFCITKFYQALASTIFYYLCSVLDAYQIVALMTFTLLAGLIGFISLLKDLRGVHDAEKLPEKKIRI</sequence>
<evidence type="ECO:0000256" key="4">
    <source>
        <dbReference type="ARBA" id="ARBA00022989"/>
    </source>
</evidence>
<feature type="transmembrane region" description="Helical" evidence="6">
    <location>
        <begin position="262"/>
        <end position="284"/>
    </location>
</feature>
<keyword evidence="5 6" id="KW-0472">Membrane</keyword>